<feature type="compositionally biased region" description="Basic residues" evidence="1">
    <location>
        <begin position="192"/>
        <end position="205"/>
    </location>
</feature>
<dbReference type="InterPro" id="IPR010750">
    <property type="entry name" value="SGF29_tudor-like_dom"/>
</dbReference>
<feature type="region of interest" description="Disordered" evidence="1">
    <location>
        <begin position="116"/>
        <end position="167"/>
    </location>
</feature>
<feature type="compositionally biased region" description="Low complexity" evidence="1">
    <location>
        <begin position="148"/>
        <end position="158"/>
    </location>
</feature>
<comment type="caution">
    <text evidence="3">The sequence shown here is derived from an EMBL/GenBank/DDBJ whole genome shotgun (WGS) entry which is preliminary data.</text>
</comment>
<feature type="compositionally biased region" description="Basic and acidic residues" evidence="1">
    <location>
        <begin position="234"/>
        <end position="249"/>
    </location>
</feature>
<feature type="compositionally biased region" description="Basic and acidic residues" evidence="1">
    <location>
        <begin position="319"/>
        <end position="349"/>
    </location>
</feature>
<dbReference type="Gene3D" id="2.30.30.140">
    <property type="match status" value="2"/>
</dbReference>
<dbReference type="STRING" id="133381.A0A2T9ZGG3"/>
<feature type="domain" description="SGF29 C-terminal" evidence="2">
    <location>
        <begin position="587"/>
        <end position="798"/>
    </location>
</feature>
<feature type="compositionally biased region" description="Low complexity" evidence="1">
    <location>
        <begin position="434"/>
        <end position="454"/>
    </location>
</feature>
<dbReference type="PANTHER" id="PTHR21539:SF0">
    <property type="entry name" value="SAGA-ASSOCIATED FACTOR 29"/>
    <property type="match status" value="1"/>
</dbReference>
<dbReference type="PROSITE" id="PS51518">
    <property type="entry name" value="SGF29_C"/>
    <property type="match status" value="1"/>
</dbReference>
<dbReference type="AlphaFoldDB" id="A0A2T9ZGG3"/>
<protein>
    <recommendedName>
        <fullName evidence="2">SGF29 C-terminal domain-containing protein</fullName>
    </recommendedName>
</protein>
<dbReference type="Proteomes" id="UP000245609">
    <property type="component" value="Unassembled WGS sequence"/>
</dbReference>
<dbReference type="InterPro" id="IPR047288">
    <property type="entry name" value="Tudor_SGF29_rpt1"/>
</dbReference>
<evidence type="ECO:0000256" key="1">
    <source>
        <dbReference type="SAM" id="MobiDB-lite"/>
    </source>
</evidence>
<dbReference type="PANTHER" id="PTHR21539">
    <property type="entry name" value="SAGA-ASSOCIATED FACTOR 29"/>
    <property type="match status" value="1"/>
</dbReference>
<feature type="compositionally biased region" description="Low complexity" evidence="1">
    <location>
        <begin position="565"/>
        <end position="584"/>
    </location>
</feature>
<dbReference type="OrthoDB" id="10265994at2759"/>
<keyword evidence="4" id="KW-1185">Reference proteome</keyword>
<gene>
    <name evidence="3" type="ORF">BB560_001832</name>
</gene>
<feature type="compositionally biased region" description="Basic and acidic residues" evidence="1">
    <location>
        <begin position="134"/>
        <end position="147"/>
    </location>
</feature>
<dbReference type="InterPro" id="IPR037802">
    <property type="entry name" value="SGF29"/>
</dbReference>
<evidence type="ECO:0000259" key="2">
    <source>
        <dbReference type="PROSITE" id="PS51518"/>
    </source>
</evidence>
<reference evidence="3 4" key="1">
    <citation type="journal article" date="2018" name="MBio">
        <title>Comparative Genomics Reveals the Core Gene Toolbox for the Fungus-Insect Symbiosis.</title>
        <authorList>
            <person name="Wang Y."/>
            <person name="Stata M."/>
            <person name="Wang W."/>
            <person name="Stajich J.E."/>
            <person name="White M.M."/>
            <person name="Moncalvo J.M."/>
        </authorList>
    </citation>
    <scope>NUCLEOTIDE SEQUENCE [LARGE SCALE GENOMIC DNA]</scope>
    <source>
        <strain evidence="3 4">SC-DP-2</strain>
    </source>
</reference>
<organism evidence="3 4">
    <name type="scientific">Smittium megazygosporum</name>
    <dbReference type="NCBI Taxonomy" id="133381"/>
    <lineage>
        <taxon>Eukaryota</taxon>
        <taxon>Fungi</taxon>
        <taxon>Fungi incertae sedis</taxon>
        <taxon>Zoopagomycota</taxon>
        <taxon>Kickxellomycotina</taxon>
        <taxon>Harpellomycetes</taxon>
        <taxon>Harpellales</taxon>
        <taxon>Legeriomycetaceae</taxon>
        <taxon>Smittium</taxon>
    </lineage>
</organism>
<feature type="region of interest" description="Disordered" evidence="1">
    <location>
        <begin position="665"/>
        <end position="693"/>
    </location>
</feature>
<name>A0A2T9ZGG3_9FUNG</name>
<proteinExistence type="predicted"/>
<feature type="compositionally biased region" description="Basic and acidic residues" evidence="1">
    <location>
        <begin position="366"/>
        <end position="398"/>
    </location>
</feature>
<feature type="region of interest" description="Disordered" evidence="1">
    <location>
        <begin position="189"/>
        <end position="584"/>
    </location>
</feature>
<evidence type="ECO:0000313" key="3">
    <source>
        <dbReference type="EMBL" id="PVV03683.1"/>
    </source>
</evidence>
<sequence length="798" mass="88229">MAESIPNFSKDGKELLSLKKKISDSLKNINKINSEIKERGFEHVSNEKLALISAKYKDAIRDSEQELKLIKNLLFNLQVIGESRKDLDDVFLKSPDHTPEISKSKIKTIPKKISEYFTPSPTRDHMLSPSRFNDSSKLEAASAKDRGYYSSSNENYRSSKGRSFDHKNAKRSDYGEIFDYQKDQHEILSSIKIKKKNSSSHHRSKSPSEKGNANGTSSYSDYKRNKPYSSENSDDYKSLKTHKSNHENRSPSSSGLNKGSERSSSKPRLSSQTKGDPYVSSSSSKTKRSYDNDTDEYSSKNSRMKSGSHEHKHKVRPSRSSEDQKRRNPDISSRPKDTSSDISSRRHESLSLSSNSRSHKPSTSKNGRESSHDYNRSSRTKTENGNPSDHKDVSKTKPSEGSYIAKGHGPSKRSSSESSKLHMNNWISEKDSESYSNKMKSSSKLTQLRSSSSKYGISNLPKPNYDSNNKSENKTGSSTNLSRVHEKNSSASSQRQASNTGGSKVDISTSKASSNDDTPASRFSESTIQARPVSRTRSGSSAENPNTEKMSSSAMNEKRGSIQDTSTKSSNLSSSSTPKVKVTKSQLENQIDIGSFVAAKIPVDGGDQGEEWILGIVRKINSNRTKFVVEDADDDELIAQGASNKVKYELDHRHVLFVADGLPPEKPVSASKSSGSGSSRRKPSISNSSDVSAAKNLSKGDKLRVSAIQAINVGDRILGIYPGTTVFYHGTVQLTPSQNRGNLQMFMNGLPLLGFPPVVLSLINRWSHVYPSKPLFQVVFDNDEGKIIDVPAIMIIKK</sequence>
<dbReference type="EMBL" id="MBFS01000203">
    <property type="protein sequence ID" value="PVV03683.1"/>
    <property type="molecule type" value="Genomic_DNA"/>
</dbReference>
<feature type="compositionally biased region" description="Polar residues" evidence="1">
    <location>
        <begin position="500"/>
        <end position="555"/>
    </location>
</feature>
<feature type="compositionally biased region" description="Polar residues" evidence="1">
    <location>
        <begin position="465"/>
        <end position="482"/>
    </location>
</feature>
<dbReference type="GO" id="GO:0000124">
    <property type="term" value="C:SAGA complex"/>
    <property type="evidence" value="ECO:0007669"/>
    <property type="project" value="InterPro"/>
</dbReference>
<evidence type="ECO:0000313" key="4">
    <source>
        <dbReference type="Proteomes" id="UP000245609"/>
    </source>
</evidence>
<feature type="compositionally biased region" description="Low complexity" evidence="1">
    <location>
        <begin position="489"/>
        <end position="499"/>
    </location>
</feature>
<accession>A0A2T9ZGG3</accession>
<dbReference type="CDD" id="cd20393">
    <property type="entry name" value="Tudor_SGF29_rpt1"/>
    <property type="match status" value="1"/>
</dbReference>
<feature type="compositionally biased region" description="Low complexity" evidence="1">
    <location>
        <begin position="669"/>
        <end position="689"/>
    </location>
</feature>
<feature type="compositionally biased region" description="Polar residues" evidence="1">
    <location>
        <begin position="211"/>
        <end position="220"/>
    </location>
</feature>